<gene>
    <name evidence="4" type="ORF">Bcop_0614</name>
</gene>
<dbReference type="AlphaFoldDB" id="F3ZS95"/>
<accession>F3ZS95</accession>
<dbReference type="Gene3D" id="3.40.720.10">
    <property type="entry name" value="Alkaline Phosphatase, subunit A"/>
    <property type="match status" value="2"/>
</dbReference>
<dbReference type="Proteomes" id="UP000018439">
    <property type="component" value="Chromosome"/>
</dbReference>
<dbReference type="Pfam" id="PF16347">
    <property type="entry name" value="SGSH_C"/>
    <property type="match status" value="1"/>
</dbReference>
<dbReference type="eggNOG" id="COG3119">
    <property type="taxonomic scope" value="Bacteria"/>
</dbReference>
<keyword evidence="2 4" id="KW-0378">Hydrolase</keyword>
<evidence type="ECO:0000259" key="3">
    <source>
        <dbReference type="Pfam" id="PF16347"/>
    </source>
</evidence>
<evidence type="ECO:0000256" key="2">
    <source>
        <dbReference type="ARBA" id="ARBA00022801"/>
    </source>
</evidence>
<reference evidence="4 5" key="1">
    <citation type="journal article" date="2011" name="Stand. Genomic Sci.">
        <title>Non-contiguous finished genome sequence of Bacteroides coprosuis type strain (PC139).</title>
        <authorList>
            <person name="Land M."/>
            <person name="Held B."/>
            <person name="Gronow S."/>
            <person name="Abt B."/>
            <person name="Lucas S."/>
            <person name="Del Rio T.G."/>
            <person name="Nolan M."/>
            <person name="Tice H."/>
            <person name="Cheng J.F."/>
            <person name="Pitluck S."/>
            <person name="Liolios K."/>
            <person name="Pagani I."/>
            <person name="Ivanova N."/>
            <person name="Mavromatis K."/>
            <person name="Mikhailova N."/>
            <person name="Pati A."/>
            <person name="Tapia R."/>
            <person name="Han C."/>
            <person name="Goodwin L."/>
            <person name="Chen A."/>
            <person name="Palaniappan K."/>
            <person name="Hauser L."/>
            <person name="Brambilla E.M."/>
            <person name="Rohde M."/>
            <person name="Goker M."/>
            <person name="Detter J.C."/>
            <person name="Woyke T."/>
            <person name="Bristow J."/>
            <person name="Eisen J.A."/>
            <person name="Markowitz V."/>
            <person name="Hugenholtz P."/>
            <person name="Kyrpides N.C."/>
            <person name="Klenk H.P."/>
            <person name="Lapidus A."/>
        </authorList>
    </citation>
    <scope>NUCLEOTIDE SEQUENCE [LARGE SCALE GENOMIC DNA]</scope>
    <source>
        <strain evidence="4 5">DSM 18011</strain>
    </source>
</reference>
<evidence type="ECO:0000256" key="1">
    <source>
        <dbReference type="ARBA" id="ARBA00008779"/>
    </source>
</evidence>
<feature type="domain" description="N-sulphoglucosamine sulphohydrolase C-terminal" evidence="3">
    <location>
        <begin position="369"/>
        <end position="528"/>
    </location>
</feature>
<dbReference type="PANTHER" id="PTHR43108:SF6">
    <property type="entry name" value="N-SULPHOGLUCOSAMINE SULPHOHYDROLASE"/>
    <property type="match status" value="1"/>
</dbReference>
<dbReference type="OrthoDB" id="9765065at2"/>
<dbReference type="EMBL" id="CM001167">
    <property type="protein sequence ID" value="EGJ70832.1"/>
    <property type="molecule type" value="Genomic_DNA"/>
</dbReference>
<keyword evidence="5" id="KW-1185">Reference proteome</keyword>
<evidence type="ECO:0000313" key="5">
    <source>
        <dbReference type="Proteomes" id="UP000018439"/>
    </source>
</evidence>
<dbReference type="SUPFAM" id="SSF53649">
    <property type="entry name" value="Alkaline phosphatase-like"/>
    <property type="match status" value="1"/>
</dbReference>
<proteinExistence type="inferred from homology"/>
<dbReference type="InterPro" id="IPR017850">
    <property type="entry name" value="Alkaline_phosphatase_core_sf"/>
</dbReference>
<dbReference type="GO" id="GO:0008449">
    <property type="term" value="F:N-acetylglucosamine-6-sulfatase activity"/>
    <property type="evidence" value="ECO:0007669"/>
    <property type="project" value="UniProtKB-EC"/>
</dbReference>
<comment type="similarity">
    <text evidence="1">Belongs to the sulfatase family.</text>
</comment>
<sequence length="535" mass="63208">MKNLQRIGYLALTASILPGCSTQVKTEKIEKQPNIVFIMTDDHSYQTISAYGHTLSQLAPTPNIDRIAEQGIVFEQAFVENSLSTPSRACLMTGLYSHQNGQRTLGAGIDTTQTFFSELLQQNNYQTAVVGKWHMQSEPKGFDYYSVLNDQGEYYNPYFKDKGSNGEFKQEKGYATHLITNKSIDFIKNRDKDKPFCLLVHHKAPHRNWQPEPKYLNLYEDVEFPIPDTFYDNYDTRCEPAHVQDMTIDKTMTYVYDLKIYELADVKPYSEEWNVEGYKKEVTDQMTPEEIEVWNNAYHPKNQEFLKNKDSMTQDEILRWKYQRYLRDYLRCIKSIDDEVGRILDYLEKENLTENTIIVYTSDQGFYMGEHGWFDKRFMYEESMRTPLLIAYPKKIKAQSRTKALVQNIDYAPTFLSLAGIEKPKEMSGTTLEPLFGGEKPENWRTDLYYHYYDYPAIHQVRRHDGVRSDRFKLIHFYEQDSKGNYILNCNEFYDLEKDPKELNNLYNSKEYQEQVAYLQERLNTYRTQLKVDEY</sequence>
<dbReference type="CDD" id="cd16031">
    <property type="entry name" value="G6S_like"/>
    <property type="match status" value="1"/>
</dbReference>
<dbReference type="InterPro" id="IPR032506">
    <property type="entry name" value="SGSH_C"/>
</dbReference>
<dbReference type="PANTHER" id="PTHR43108">
    <property type="entry name" value="N-ACETYLGLUCOSAMINE-6-SULFATASE FAMILY MEMBER"/>
    <property type="match status" value="1"/>
</dbReference>
<organism evidence="4 5">
    <name type="scientific">Bacteroides coprosuis DSM 18011</name>
    <dbReference type="NCBI Taxonomy" id="679937"/>
    <lineage>
        <taxon>Bacteria</taxon>
        <taxon>Pseudomonadati</taxon>
        <taxon>Bacteroidota</taxon>
        <taxon>Bacteroidia</taxon>
        <taxon>Bacteroidales</taxon>
        <taxon>Bacteroidaceae</taxon>
        <taxon>Bacteroides</taxon>
    </lineage>
</organism>
<dbReference type="HOGENOM" id="CLU_006332_9_3_10"/>
<dbReference type="PROSITE" id="PS00523">
    <property type="entry name" value="SULFATASE_1"/>
    <property type="match status" value="1"/>
</dbReference>
<dbReference type="InterPro" id="IPR024607">
    <property type="entry name" value="Sulfatase_CS"/>
</dbReference>
<evidence type="ECO:0000313" key="4">
    <source>
        <dbReference type="EMBL" id="EGJ70832.1"/>
    </source>
</evidence>
<name>F3ZS95_9BACE</name>
<protein>
    <submittedName>
        <fullName evidence="4">N-acetylglucosamine-6-sulfatase</fullName>
        <ecNumber evidence="4">3.1.6.14</ecNumber>
    </submittedName>
</protein>
<dbReference type="EC" id="3.1.6.14" evidence="4"/>
<dbReference type="STRING" id="679937.Bcop_0614"/>